<dbReference type="SUPFAM" id="SSF48452">
    <property type="entry name" value="TPR-like"/>
    <property type="match status" value="1"/>
</dbReference>
<evidence type="ECO:0000313" key="3">
    <source>
        <dbReference type="Proteomes" id="UP001290462"/>
    </source>
</evidence>
<feature type="repeat" description="TPR" evidence="1">
    <location>
        <begin position="90"/>
        <end position="123"/>
    </location>
</feature>
<evidence type="ECO:0000256" key="1">
    <source>
        <dbReference type="PROSITE-ProRule" id="PRU00339"/>
    </source>
</evidence>
<dbReference type="EMBL" id="JAVBVO010000003">
    <property type="protein sequence ID" value="MDZ5758744.1"/>
    <property type="molecule type" value="Genomic_DNA"/>
</dbReference>
<feature type="repeat" description="TPR" evidence="1">
    <location>
        <begin position="18"/>
        <end position="51"/>
    </location>
</feature>
<comment type="caution">
    <text evidence="2">The sequence shown here is derived from an EMBL/GenBank/DDBJ whole genome shotgun (WGS) entry which is preliminary data.</text>
</comment>
<dbReference type="GeneID" id="83605253"/>
<sequence length="143" mass="16526">MSDIEQNRAPIINFFPSSDYYFNLGIEAFQKNDMKRAKKYLSRAVTLCKTEEEKIFALCQLAICHQHVGEFQESILILTDLIAESGDIFSEAYYFQANNYAFLEDLPKALELVETYLKLDPLGDFSEEAKELLETIQSELNEF</sequence>
<dbReference type="SMART" id="SM00028">
    <property type="entry name" value="TPR"/>
    <property type="match status" value="3"/>
</dbReference>
<proteinExistence type="predicted"/>
<name>A0AAW9K3E3_CARML</name>
<protein>
    <recommendedName>
        <fullName evidence="4">Tetratricopeptide repeat protein</fullName>
    </recommendedName>
</protein>
<dbReference type="RefSeq" id="WP_010051605.1">
    <property type="nucleotide sequence ID" value="NZ_BJOJ01000036.1"/>
</dbReference>
<dbReference type="AlphaFoldDB" id="A0AAW9K3E3"/>
<evidence type="ECO:0000313" key="2">
    <source>
        <dbReference type="EMBL" id="MDZ5758744.1"/>
    </source>
</evidence>
<dbReference type="Pfam" id="PF13181">
    <property type="entry name" value="TPR_8"/>
    <property type="match status" value="1"/>
</dbReference>
<evidence type="ECO:0008006" key="4">
    <source>
        <dbReference type="Google" id="ProtNLM"/>
    </source>
</evidence>
<keyword evidence="1" id="KW-0802">TPR repeat</keyword>
<reference evidence="2" key="1">
    <citation type="submission" date="2023-08" db="EMBL/GenBank/DDBJ databases">
        <title>Genomic characterization of piscicolin 126 produced by Carnobacterium maltaromaticum CM22 strain isolated from salmon (Salmo salar).</title>
        <authorList>
            <person name="Gonzalez-Gragera E."/>
            <person name="Garcia-Lopez J.D."/>
            <person name="Teso-Perez C."/>
            <person name="Gimenez-Hernandez I."/>
            <person name="Peralta-Sanchez J.M."/>
            <person name="Valdivia E."/>
            <person name="Montalban-Lopez M."/>
            <person name="Martin-Platero A.M."/>
            <person name="Banos A."/>
            <person name="Martinez-Bueno M."/>
        </authorList>
    </citation>
    <scope>NUCLEOTIDE SEQUENCE</scope>
    <source>
        <strain evidence="2">CM22</strain>
    </source>
</reference>
<dbReference type="PROSITE" id="PS50005">
    <property type="entry name" value="TPR"/>
    <property type="match status" value="2"/>
</dbReference>
<organism evidence="2 3">
    <name type="scientific">Carnobacterium maltaromaticum</name>
    <name type="common">Carnobacterium piscicola</name>
    <dbReference type="NCBI Taxonomy" id="2751"/>
    <lineage>
        <taxon>Bacteria</taxon>
        <taxon>Bacillati</taxon>
        <taxon>Bacillota</taxon>
        <taxon>Bacilli</taxon>
        <taxon>Lactobacillales</taxon>
        <taxon>Carnobacteriaceae</taxon>
        <taxon>Carnobacterium</taxon>
    </lineage>
</organism>
<dbReference type="InterPro" id="IPR011990">
    <property type="entry name" value="TPR-like_helical_dom_sf"/>
</dbReference>
<gene>
    <name evidence="2" type="ORF">RAK27_08780</name>
</gene>
<dbReference type="InterPro" id="IPR019734">
    <property type="entry name" value="TPR_rpt"/>
</dbReference>
<accession>A0AAW9K3E3</accession>
<dbReference type="Gene3D" id="1.25.40.10">
    <property type="entry name" value="Tetratricopeptide repeat domain"/>
    <property type="match status" value="1"/>
</dbReference>
<dbReference type="Proteomes" id="UP001290462">
    <property type="component" value="Unassembled WGS sequence"/>
</dbReference>